<dbReference type="SUPFAM" id="SSF48366">
    <property type="entry name" value="Ras GEF"/>
    <property type="match status" value="1"/>
</dbReference>
<evidence type="ECO:0000259" key="5">
    <source>
        <dbReference type="PROSITE" id="PS50212"/>
    </source>
</evidence>
<feature type="region of interest" description="Disordered" evidence="3">
    <location>
        <begin position="679"/>
        <end position="707"/>
    </location>
</feature>
<evidence type="ECO:0000313" key="6">
    <source>
        <dbReference type="EMBL" id="RFU25691.1"/>
    </source>
</evidence>
<feature type="non-terminal residue" evidence="6">
    <location>
        <position position="1"/>
    </location>
</feature>
<comment type="caution">
    <text evidence="6">The sequence shown here is derived from an EMBL/GenBank/DDBJ whole genome shotgun (WGS) entry which is preliminary data.</text>
</comment>
<dbReference type="PANTHER" id="PTHR23113:SF363">
    <property type="entry name" value="PROTEIN SON OF SEVENLESS"/>
    <property type="match status" value="1"/>
</dbReference>
<dbReference type="OrthoDB" id="10254377at2759"/>
<proteinExistence type="predicted"/>
<organism evidence="6 7">
    <name type="scientific">Scytalidium lignicola</name>
    <name type="common">Hyphomycete</name>
    <dbReference type="NCBI Taxonomy" id="5539"/>
    <lineage>
        <taxon>Eukaryota</taxon>
        <taxon>Fungi</taxon>
        <taxon>Dikarya</taxon>
        <taxon>Ascomycota</taxon>
        <taxon>Pezizomycotina</taxon>
        <taxon>Leotiomycetes</taxon>
        <taxon>Leotiomycetes incertae sedis</taxon>
        <taxon>Scytalidium</taxon>
    </lineage>
</organism>
<dbReference type="GO" id="GO:0005886">
    <property type="term" value="C:plasma membrane"/>
    <property type="evidence" value="ECO:0007669"/>
    <property type="project" value="TreeGrafter"/>
</dbReference>
<accession>A0A3E2GX45</accession>
<dbReference type="InterPro" id="IPR001895">
    <property type="entry name" value="RASGEF_cat_dom"/>
</dbReference>
<feature type="compositionally biased region" description="Basic residues" evidence="3">
    <location>
        <begin position="680"/>
        <end position="695"/>
    </location>
</feature>
<reference evidence="6 7" key="1">
    <citation type="submission" date="2018-05" db="EMBL/GenBank/DDBJ databases">
        <title>Draft genome sequence of Scytalidium lignicola DSM 105466, a ubiquitous saprotrophic fungus.</title>
        <authorList>
            <person name="Buettner E."/>
            <person name="Gebauer A.M."/>
            <person name="Hofrichter M."/>
            <person name="Liers C."/>
            <person name="Kellner H."/>
        </authorList>
    </citation>
    <scope>NUCLEOTIDE SEQUENCE [LARGE SCALE GENOMIC DNA]</scope>
    <source>
        <strain evidence="6 7">DSM 105466</strain>
    </source>
</reference>
<dbReference type="SMART" id="SM00229">
    <property type="entry name" value="RasGEFN"/>
    <property type="match status" value="1"/>
</dbReference>
<evidence type="ECO:0000256" key="3">
    <source>
        <dbReference type="SAM" id="MobiDB-lite"/>
    </source>
</evidence>
<sequence length="1779" mass="195692">MAESSSVLSTSPTPSPARTPESLRKRQRDRLSPRGRFTNTIGLTSSGGGDQDDFMARGERLSPSRSRTAGSRSPDLMRKRQTQHDGWRKPSSGAHRVKRETETAKFDITPDGGSGSSGGREGRQFTVANVGNNGRIYLRPTIRPATQRYPPPSFVFPITPPSTAGLDALVSRGGSSGEGQQLDGSSFTPTPSPSTPRRHGGERFAPATIASQLPRHRRALSESTADGQQHTIDVSESGDFKVVIERPRVVVGGLSNSAYDGGVPTLEVPIPSYRIGTPRFSTRGTVFFRGSSYSTTDDMRSSIFTNRDRSSQRDPSSQRPTRIISRRHSDASPQPHIASVPSQSLFDPASVPSPPTILKQQRPVLPEMYDALTFKPACDHPSVVRYSMNGGIRAATPARIVAEITSPTFVDYDLLSDFFLTYRSFLDPGDLLHMLIARLRWALARDGEIGTVVRVRTFVAIRHWILNYFLDDFVLEYELRKSFCELLNTFVDELSQDASSKKAPLKILDEIKKCWRRVCALYWDGPEFDIDLGTTVPLAPGGIAGHRDPNLDPSFWEEHSEGPPRLDGIFEPEFIVEQESAPVQDHNFFADISRAGRVSSFIASQQAVIQHPQPQLQSRSLELAEPPLSPTSIVSEDFVSCSFPTCARIPGTAHPLGAHPVQAAIHETAQLVATTPKSLTGKRVRPTRAQSHKRSGSFSDSIRDNRMPPQPVQKVLYKSTELLLALPYAGSLVRGNVLPPAEAYVQEVAPGTPAEMNRQITTSTTTLPRITVNQKAPAAMSGPGMKKLLGSVRRALSTRAGSTPNASPTLGSFPNIPPLGVRGATINRLPGTAVVPQARSKNAASQGQQRIDLLGAEVAEHFKKAVREDADIESGASTPHRSTQSTEINHETHLSPAPDSAGLRPPSPQRRRFINSEMTTGSKSILIVDGTTSSNMPVMSGALSMSRSMDTFTDAFMHPSAGPTPPTTPPGRLAGTPRRSSHLLGQHLRRNSFDQASVLHVDSRTSQDKDRVMDRGHTGQYSMGHSYRSKRSASLRRYASYHSGFTRGDARSFDATTLSGESNRVSSPAPPLPLRILRRRPGGDLRAASHVGQLNHPPLRRTASTGSLAYSDSMRSSYILDGETDSYVEIGYSDVHRSAGASRRFSLGALAEAPPAEQRVSLFSTHSSQPNMRPSFEKEAQLLAQIPDDEDDDGGVESALLKLEGKFEQRRSDISGVSIPREVPAMRDSFGVPLIRARELSNEHSSYGKSILQEEPVIEEVEVTSESEYIPETYHPQHNPVVEELKPTVYKPTGVQGTPQTTGRSVESYSSIPLLDRESTYEGLVDAREARDWSDISILRESSSERQENGVQVDSAHSSYEFVEKPGILREGAAHETVRNSESVDQSFLDSDSGDRSDLSSEMSIEVISRTEYTAHDSLSTSTFLPLHSGSLKEMELPTHPLHHPATPPINVVPANQPQSMNKRPQIGELAAETSHKVVTPPTPDTTPTAATGGFNAEREGSPHTDPLRFHDLSEPSRKTSSHLPFILAFDSLVLAQQFTLIEKDALNEIDWKDLIEMRWKETSTESRSWVEYLRSNEPKGIEVVIARFNIMVKWAMSEIVLTQDMEERVRCITKYIHVAAHCRKLRNFATMTQLTVALTSKDISRLTDTWAHVAAADLQTLNQLEALVTPSSNFYSLRAEMECAGADQGCIPFVGIYTHDLLVNSERPSQIASTPTTEPLVNFERRRTDATIVKNLLRLLEASLMYRFLPIEGITERCLWMAALSDEEIIKYGKMIQK</sequence>
<protein>
    <recommendedName>
        <fullName evidence="8">Ras-GEF domain-containing protein</fullName>
    </recommendedName>
</protein>
<feature type="region of interest" description="Disordered" evidence="3">
    <location>
        <begin position="797"/>
        <end position="816"/>
    </location>
</feature>
<feature type="domain" description="Ras-GEF" evidence="4">
    <location>
        <begin position="1531"/>
        <end position="1774"/>
    </location>
</feature>
<dbReference type="InterPro" id="IPR000651">
    <property type="entry name" value="Ras-like_Gua-exchang_fac_N"/>
</dbReference>
<dbReference type="CDD" id="cd06224">
    <property type="entry name" value="REM"/>
    <property type="match status" value="1"/>
</dbReference>
<feature type="region of interest" description="Disordered" evidence="3">
    <location>
        <begin position="1476"/>
        <end position="1515"/>
    </location>
</feature>
<feature type="region of interest" description="Disordered" evidence="3">
    <location>
        <begin position="165"/>
        <end position="203"/>
    </location>
</feature>
<feature type="compositionally biased region" description="Basic and acidic residues" evidence="3">
    <location>
        <begin position="21"/>
        <end position="32"/>
    </location>
</feature>
<dbReference type="Proteomes" id="UP000258309">
    <property type="component" value="Unassembled WGS sequence"/>
</dbReference>
<keyword evidence="1 2" id="KW-0344">Guanine-nucleotide releasing factor</keyword>
<dbReference type="InterPro" id="IPR036964">
    <property type="entry name" value="RASGEF_cat_dom_sf"/>
</dbReference>
<dbReference type="Gene3D" id="1.20.870.10">
    <property type="entry name" value="Son of sevenless (SoS) protein Chain: S domain 1"/>
    <property type="match status" value="1"/>
</dbReference>
<dbReference type="EMBL" id="NCSJ02000313">
    <property type="protein sequence ID" value="RFU25691.1"/>
    <property type="molecule type" value="Genomic_DNA"/>
</dbReference>
<name>A0A3E2GX45_SCYLI</name>
<feature type="region of interest" description="Disordered" evidence="3">
    <location>
        <begin position="1"/>
        <end position="124"/>
    </location>
</feature>
<feature type="region of interest" description="Disordered" evidence="3">
    <location>
        <begin position="298"/>
        <end position="358"/>
    </location>
</feature>
<dbReference type="InterPro" id="IPR008937">
    <property type="entry name" value="Ras-like_GEF"/>
</dbReference>
<feature type="compositionally biased region" description="Basic and acidic residues" evidence="3">
    <location>
        <begin position="1497"/>
        <end position="1515"/>
    </location>
</feature>
<feature type="region of interest" description="Disordered" evidence="3">
    <location>
        <begin position="867"/>
        <end position="911"/>
    </location>
</feature>
<dbReference type="GO" id="GO:0005085">
    <property type="term" value="F:guanyl-nucleotide exchange factor activity"/>
    <property type="evidence" value="ECO:0007669"/>
    <property type="project" value="UniProtKB-KW"/>
</dbReference>
<feature type="compositionally biased region" description="Low complexity" evidence="3">
    <location>
        <begin position="1"/>
        <end position="20"/>
    </location>
</feature>
<dbReference type="PROSITE" id="PS50212">
    <property type="entry name" value="RASGEF_NTER"/>
    <property type="match status" value="1"/>
</dbReference>
<feature type="domain" description="N-terminal Ras-GEF" evidence="5">
    <location>
        <begin position="388"/>
        <end position="515"/>
    </location>
</feature>
<evidence type="ECO:0000313" key="7">
    <source>
        <dbReference type="Proteomes" id="UP000258309"/>
    </source>
</evidence>
<feature type="region of interest" description="Disordered" evidence="3">
    <location>
        <begin position="1375"/>
        <end position="1401"/>
    </location>
</feature>
<evidence type="ECO:0000256" key="1">
    <source>
        <dbReference type="ARBA" id="ARBA00022658"/>
    </source>
</evidence>
<feature type="compositionally biased region" description="Polar residues" evidence="3">
    <location>
        <begin position="875"/>
        <end position="887"/>
    </location>
</feature>
<dbReference type="InterPro" id="IPR023578">
    <property type="entry name" value="Ras_GEF_dom_sf"/>
</dbReference>
<feature type="non-terminal residue" evidence="6">
    <location>
        <position position="1779"/>
    </location>
</feature>
<dbReference type="STRING" id="5539.A0A3E2GX45"/>
<feature type="compositionally biased region" description="Basic and acidic residues" evidence="3">
    <location>
        <begin position="75"/>
        <end position="88"/>
    </location>
</feature>
<dbReference type="Pfam" id="PF00617">
    <property type="entry name" value="RasGEF"/>
    <property type="match status" value="1"/>
</dbReference>
<dbReference type="OMA" id="ICNYATM"/>
<dbReference type="Gene3D" id="1.10.840.10">
    <property type="entry name" value="Ras guanine-nucleotide exchange factors catalytic domain"/>
    <property type="match status" value="1"/>
</dbReference>
<feature type="compositionally biased region" description="Polar residues" evidence="3">
    <location>
        <begin position="799"/>
        <end position="812"/>
    </location>
</feature>
<dbReference type="Pfam" id="PF00618">
    <property type="entry name" value="RasGEF_N"/>
    <property type="match status" value="1"/>
</dbReference>
<evidence type="ECO:0008006" key="8">
    <source>
        <dbReference type="Google" id="ProtNLM"/>
    </source>
</evidence>
<dbReference type="PROSITE" id="PS50009">
    <property type="entry name" value="RASGEF_CAT"/>
    <property type="match status" value="1"/>
</dbReference>
<evidence type="ECO:0000256" key="2">
    <source>
        <dbReference type="PROSITE-ProRule" id="PRU00168"/>
    </source>
</evidence>
<feature type="region of interest" description="Disordered" evidence="3">
    <location>
        <begin position="1002"/>
        <end position="1028"/>
    </location>
</feature>
<gene>
    <name evidence="6" type="ORF">B7463_g10639</name>
</gene>
<feature type="compositionally biased region" description="Basic and acidic residues" evidence="3">
    <location>
        <begin position="1002"/>
        <end position="1017"/>
    </location>
</feature>
<dbReference type="GO" id="GO:0007265">
    <property type="term" value="P:Ras protein signal transduction"/>
    <property type="evidence" value="ECO:0007669"/>
    <property type="project" value="TreeGrafter"/>
</dbReference>
<keyword evidence="7" id="KW-1185">Reference proteome</keyword>
<dbReference type="SMART" id="SM00147">
    <property type="entry name" value="RasGEF"/>
    <property type="match status" value="1"/>
</dbReference>
<feature type="region of interest" description="Disordered" evidence="3">
    <location>
        <begin position="959"/>
        <end position="979"/>
    </location>
</feature>
<dbReference type="PANTHER" id="PTHR23113">
    <property type="entry name" value="GUANINE NUCLEOTIDE EXCHANGE FACTOR"/>
    <property type="match status" value="1"/>
</dbReference>
<evidence type="ECO:0000259" key="4">
    <source>
        <dbReference type="PROSITE" id="PS50009"/>
    </source>
</evidence>